<dbReference type="EC" id="3.6.1.11" evidence="5"/>
<reference evidence="13 14" key="1">
    <citation type="submission" date="2020-08" db="EMBL/GenBank/DDBJ databases">
        <title>Genomic Encyclopedia of Type Strains, Phase IV (KMG-IV): sequencing the most valuable type-strain genomes for metagenomic binning, comparative biology and taxonomic classification.</title>
        <authorList>
            <person name="Goeker M."/>
        </authorList>
    </citation>
    <scope>NUCLEOTIDE SEQUENCE [LARGE SCALE GENOMIC DNA]</scope>
    <source>
        <strain evidence="13 14">DSM 22359</strain>
    </source>
</reference>
<sequence>MTVASNARSPAASPEMLAAIDMGSNSFHMVVARVVHGEIRTVEKMGEKVQLGAGLDQKNRLTDDARQRGLDCLKRFAQRLEGMPPQAVQIVGTNALRVARNAPDFIAEAEKVLGYPVEIIAGREEARLIYLGVSHTLSDDEGKRLVIDIGGGSTEFIIGERFEPEELESLHMGCVSFRNRYFPDGRISKRQMDRAITHAEQELLNIRQHYRSVGWKSAVGSSGSIKAIANVLAQLKLTDGGITLEAMEELRKRLISMGKVEKLDDLGVRAERQSIFPAGFAILLAAFRSLDIEDMTFADGALREGLLYDIIGRICHEDVRERTITALQKRYHVDQAHGGAVEETAIAAWEQVADQWGLRTDADEDVLRWACRLHEIGLTISHSQYHKHGAYLLRYSDLPGFSQQFQKDLATLVRGHRRKFSQAVFEDIDDPGDKPRLRYLCVLVRLAVLIQHPRNQEAPPDFILQGGDNHLVVEFPSGWLENRPLTLADLKNERDYLTKQDFTLDIRSRE</sequence>
<evidence type="ECO:0000256" key="4">
    <source>
        <dbReference type="ARBA" id="ARBA00011738"/>
    </source>
</evidence>
<dbReference type="AlphaFoldDB" id="A0A840UCA2"/>
<evidence type="ECO:0000256" key="6">
    <source>
        <dbReference type="ARBA" id="ARBA00020416"/>
    </source>
</evidence>
<dbReference type="Gene3D" id="3.30.420.40">
    <property type="match status" value="1"/>
</dbReference>
<keyword evidence="7" id="KW-1003">Cell membrane</keyword>
<accession>A0A840UCA2</accession>
<evidence type="ECO:0000256" key="8">
    <source>
        <dbReference type="ARBA" id="ARBA00022801"/>
    </source>
</evidence>
<evidence type="ECO:0000256" key="9">
    <source>
        <dbReference type="ARBA" id="ARBA00023136"/>
    </source>
</evidence>
<dbReference type="CDD" id="cd24053">
    <property type="entry name" value="ASKHA_NBD_EcPPX-GppA-like"/>
    <property type="match status" value="1"/>
</dbReference>
<comment type="subcellular location">
    <subcellularLocation>
        <location evidence="2">Cell membrane</location>
        <topology evidence="2">Peripheral membrane protein</topology>
    </subcellularLocation>
</comment>
<evidence type="ECO:0000256" key="3">
    <source>
        <dbReference type="ARBA" id="ARBA00007125"/>
    </source>
</evidence>
<dbReference type="Pfam" id="PF02541">
    <property type="entry name" value="Ppx-GppA"/>
    <property type="match status" value="1"/>
</dbReference>
<dbReference type="SUPFAM" id="SSF109604">
    <property type="entry name" value="HD-domain/PDEase-like"/>
    <property type="match status" value="1"/>
</dbReference>
<dbReference type="PANTHER" id="PTHR30005">
    <property type="entry name" value="EXOPOLYPHOSPHATASE"/>
    <property type="match status" value="1"/>
</dbReference>
<evidence type="ECO:0000259" key="11">
    <source>
        <dbReference type="Pfam" id="PF02541"/>
    </source>
</evidence>
<organism evidence="13 14">
    <name type="scientific">Marinobacter oulmenensis</name>
    <dbReference type="NCBI Taxonomy" id="643747"/>
    <lineage>
        <taxon>Bacteria</taxon>
        <taxon>Pseudomonadati</taxon>
        <taxon>Pseudomonadota</taxon>
        <taxon>Gammaproteobacteria</taxon>
        <taxon>Pseudomonadales</taxon>
        <taxon>Marinobacteraceae</taxon>
        <taxon>Marinobacter</taxon>
    </lineage>
</organism>
<comment type="cofactor">
    <cofactor evidence="1">
        <name>Mg(2+)</name>
        <dbReference type="ChEBI" id="CHEBI:18420"/>
    </cofactor>
</comment>
<dbReference type="InterPro" id="IPR003695">
    <property type="entry name" value="Ppx_GppA_N"/>
</dbReference>
<protein>
    <recommendedName>
        <fullName evidence="6">Exopolyphosphatase</fullName>
        <ecNumber evidence="5">3.6.1.11</ecNumber>
    </recommendedName>
</protein>
<evidence type="ECO:0000313" key="13">
    <source>
        <dbReference type="EMBL" id="MBB5320890.1"/>
    </source>
</evidence>
<evidence type="ECO:0000313" key="14">
    <source>
        <dbReference type="Proteomes" id="UP000591735"/>
    </source>
</evidence>
<dbReference type="Gene3D" id="3.30.420.150">
    <property type="entry name" value="Exopolyphosphatase. Domain 2"/>
    <property type="match status" value="1"/>
</dbReference>
<name>A0A840UCA2_9GAMM</name>
<dbReference type="EMBL" id="JACHFE010000003">
    <property type="protein sequence ID" value="MBB5320890.1"/>
    <property type="molecule type" value="Genomic_DNA"/>
</dbReference>
<dbReference type="Pfam" id="PF21447">
    <property type="entry name" value="Ppx-GppA_III"/>
    <property type="match status" value="1"/>
</dbReference>
<dbReference type="Gene3D" id="1.10.3210.10">
    <property type="entry name" value="Hypothetical protein af1432"/>
    <property type="match status" value="1"/>
</dbReference>
<comment type="catalytic activity">
    <reaction evidence="10">
        <text>[phosphate](n) + H2O = [phosphate](n-1) + phosphate + H(+)</text>
        <dbReference type="Rhea" id="RHEA:21528"/>
        <dbReference type="Rhea" id="RHEA-COMP:9859"/>
        <dbReference type="Rhea" id="RHEA-COMP:14279"/>
        <dbReference type="ChEBI" id="CHEBI:15377"/>
        <dbReference type="ChEBI" id="CHEBI:15378"/>
        <dbReference type="ChEBI" id="CHEBI:16838"/>
        <dbReference type="ChEBI" id="CHEBI:43474"/>
        <dbReference type="EC" id="3.6.1.11"/>
    </reaction>
</comment>
<comment type="subunit">
    <text evidence="4">Homodimer.</text>
</comment>
<dbReference type="FunFam" id="3.30.420.40:FF:000023">
    <property type="entry name" value="Guanosine-5'-triphosphate,3'-diphosphate pyrophosphatase"/>
    <property type="match status" value="1"/>
</dbReference>
<dbReference type="InterPro" id="IPR030673">
    <property type="entry name" value="PyroPPase_GppA_Ppx"/>
</dbReference>
<dbReference type="PIRSF" id="PIRSF001267">
    <property type="entry name" value="Pyrophosphatase_GppA_Ppx"/>
    <property type="match status" value="1"/>
</dbReference>
<keyword evidence="9" id="KW-0472">Membrane</keyword>
<dbReference type="InterPro" id="IPR048950">
    <property type="entry name" value="Ppx_GppA_C"/>
</dbReference>
<dbReference type="SUPFAM" id="SSF53067">
    <property type="entry name" value="Actin-like ATPase domain"/>
    <property type="match status" value="2"/>
</dbReference>
<feature type="domain" description="Ppx/GppA phosphatase N-terminal" evidence="11">
    <location>
        <begin position="30"/>
        <end position="311"/>
    </location>
</feature>
<keyword evidence="14" id="KW-1185">Reference proteome</keyword>
<proteinExistence type="inferred from homology"/>
<feature type="domain" description="Ppx/GppA phosphatase C-terminal" evidence="12">
    <location>
        <begin position="319"/>
        <end position="493"/>
    </location>
</feature>
<keyword evidence="8 13" id="KW-0378">Hydrolase</keyword>
<evidence type="ECO:0000256" key="5">
    <source>
        <dbReference type="ARBA" id="ARBA00012451"/>
    </source>
</evidence>
<evidence type="ECO:0000256" key="7">
    <source>
        <dbReference type="ARBA" id="ARBA00022475"/>
    </source>
</evidence>
<dbReference type="NCBIfam" id="TIGR03706">
    <property type="entry name" value="exo_poly_only"/>
    <property type="match status" value="1"/>
</dbReference>
<dbReference type="PANTHER" id="PTHR30005:SF14">
    <property type="entry name" value="EXOPOLYPHOSPHATASE"/>
    <property type="match status" value="1"/>
</dbReference>
<dbReference type="InterPro" id="IPR043129">
    <property type="entry name" value="ATPase_NBD"/>
</dbReference>
<dbReference type="GO" id="GO:0005886">
    <property type="term" value="C:plasma membrane"/>
    <property type="evidence" value="ECO:0007669"/>
    <property type="project" value="UniProtKB-SubCell"/>
</dbReference>
<dbReference type="Proteomes" id="UP000591735">
    <property type="component" value="Unassembled WGS sequence"/>
</dbReference>
<evidence type="ECO:0000256" key="1">
    <source>
        <dbReference type="ARBA" id="ARBA00001946"/>
    </source>
</evidence>
<dbReference type="FunFam" id="3.30.420.150:FF:000001">
    <property type="entry name" value="Guanosine-5'-triphosphate,3'-diphosphate pyrophosphatase"/>
    <property type="match status" value="1"/>
</dbReference>
<evidence type="ECO:0000256" key="2">
    <source>
        <dbReference type="ARBA" id="ARBA00004202"/>
    </source>
</evidence>
<comment type="caution">
    <text evidence="13">The sequence shown here is derived from an EMBL/GenBank/DDBJ whole genome shotgun (WGS) entry which is preliminary data.</text>
</comment>
<dbReference type="GO" id="GO:0004309">
    <property type="term" value="F:exopolyphosphatase activity"/>
    <property type="evidence" value="ECO:0007669"/>
    <property type="project" value="UniProtKB-EC"/>
</dbReference>
<gene>
    <name evidence="13" type="ORF">HNR38_001376</name>
</gene>
<dbReference type="GO" id="GO:0006798">
    <property type="term" value="P:polyphosphate catabolic process"/>
    <property type="evidence" value="ECO:0007669"/>
    <property type="project" value="TreeGrafter"/>
</dbReference>
<evidence type="ECO:0000256" key="10">
    <source>
        <dbReference type="ARBA" id="ARBA00047607"/>
    </source>
</evidence>
<dbReference type="InterPro" id="IPR022371">
    <property type="entry name" value="Exopolyphosphatase"/>
</dbReference>
<comment type="similarity">
    <text evidence="3">Belongs to the GppA/Ppx family.</text>
</comment>
<evidence type="ECO:0000259" key="12">
    <source>
        <dbReference type="Pfam" id="PF21447"/>
    </source>
</evidence>
<dbReference type="InterPro" id="IPR050273">
    <property type="entry name" value="GppA/Ppx_hydrolase"/>
</dbReference>